<dbReference type="PANTHER" id="PTHR42782:SF2">
    <property type="entry name" value="3-OXOACYL-[ACYL-CARRIER-PROTEIN] SYNTHASE-LIKE PROTEIN"/>
    <property type="match status" value="1"/>
</dbReference>
<evidence type="ECO:0008006" key="4">
    <source>
        <dbReference type="Google" id="ProtNLM"/>
    </source>
</evidence>
<keyword evidence="3" id="KW-1185">Reference proteome</keyword>
<dbReference type="InterPro" id="IPR009078">
    <property type="entry name" value="Ferritin-like_SF"/>
</dbReference>
<dbReference type="CDD" id="cd00657">
    <property type="entry name" value="Ferritin_like"/>
    <property type="match status" value="1"/>
</dbReference>
<dbReference type="Gene3D" id="2.102.10.10">
    <property type="entry name" value="Rieske [2Fe-2S] iron-sulphur domain"/>
    <property type="match status" value="1"/>
</dbReference>
<dbReference type="SUPFAM" id="SSF47240">
    <property type="entry name" value="Ferritin-like"/>
    <property type="match status" value="1"/>
</dbReference>
<protein>
    <recommendedName>
        <fullName evidence="4">Rieske [2Fe-2S] domain protein</fullName>
    </recommendedName>
</protein>
<sequence>MARVHVGNEAELACAHRHVLTLQHTQTEEKHDLLLFRMAGRSPTYYCMEARCPHLGASLERAPLRPGVDDVEDIIIVWYVCLLTQPQYDFQLRTGESSTGLRACVYAVSQDEDGAVYIEPPTPDLIDGASVWTLASRSTVSDAWAEPPPLPTSHLPPTLASIGEAATFDPSTVPPPQPAPRTLVAWAVLILRTPSPLHKVAYTRYAHEACEQGIPIGGGTWKQGEWITPSDEEPPMWPPRMPDEQRVRPGHEGKRGRGGTERSRIALLHALANIEQWAIDLAWDMVARAGRLSARHMQTPEDREPAMPLPRAFFADFCQVAYDEAKHFTLLQQRLLALGSWFGALPVHHGLWEAAHETSEDLMARLSIVHLVHEARGLDVNPVTIRKFEAAGDTASVESLRTIHFDEITHVAAGHRWLTFLCDVHPSHPSPVDVFRRSVQTHFAGRLKGPFNVEDRALAGLSRDWYEDLEGTKSGATGVQRHEVGGG</sequence>
<dbReference type="Proteomes" id="UP001213623">
    <property type="component" value="Chromosome 8"/>
</dbReference>
<proteinExistence type="predicted"/>
<evidence type="ECO:0000313" key="3">
    <source>
        <dbReference type="Proteomes" id="UP001213623"/>
    </source>
</evidence>
<gene>
    <name evidence="2" type="ORF">MNAN1_003937</name>
</gene>
<accession>A0AAF0EUA9</accession>
<dbReference type="AlphaFoldDB" id="A0AAF0EUA9"/>
<organism evidence="2 3">
    <name type="scientific">Malassezia nana</name>
    <dbReference type="NCBI Taxonomy" id="180528"/>
    <lineage>
        <taxon>Eukaryota</taxon>
        <taxon>Fungi</taxon>
        <taxon>Dikarya</taxon>
        <taxon>Basidiomycota</taxon>
        <taxon>Ustilaginomycotina</taxon>
        <taxon>Malasseziomycetes</taxon>
        <taxon>Malasseziales</taxon>
        <taxon>Malasseziaceae</taxon>
        <taxon>Malassezia</taxon>
    </lineage>
</organism>
<dbReference type="GO" id="GO:0051537">
    <property type="term" value="F:2 iron, 2 sulfur cluster binding"/>
    <property type="evidence" value="ECO:0007669"/>
    <property type="project" value="InterPro"/>
</dbReference>
<dbReference type="PANTHER" id="PTHR42782">
    <property type="entry name" value="SI:CH73-314G15.3"/>
    <property type="match status" value="1"/>
</dbReference>
<dbReference type="Pfam" id="PF04305">
    <property type="entry name" value="DUF455"/>
    <property type="match status" value="1"/>
</dbReference>
<name>A0AAF0EUA9_9BASI</name>
<feature type="compositionally biased region" description="Basic and acidic residues" evidence="1">
    <location>
        <begin position="241"/>
        <end position="260"/>
    </location>
</feature>
<reference evidence="2" key="1">
    <citation type="submission" date="2023-03" db="EMBL/GenBank/DDBJ databases">
        <title>Mating type loci evolution in Malassezia.</title>
        <authorList>
            <person name="Coelho M.A."/>
        </authorList>
    </citation>
    <scope>NUCLEOTIDE SEQUENCE</scope>
    <source>
        <strain evidence="2">CBS 9557</strain>
    </source>
</reference>
<feature type="region of interest" description="Disordered" evidence="1">
    <location>
        <begin position="231"/>
        <end position="260"/>
    </location>
</feature>
<dbReference type="InterPro" id="IPR036922">
    <property type="entry name" value="Rieske_2Fe-2S_sf"/>
</dbReference>
<dbReference type="SUPFAM" id="SSF50022">
    <property type="entry name" value="ISP domain"/>
    <property type="match status" value="1"/>
</dbReference>
<evidence type="ECO:0000313" key="2">
    <source>
        <dbReference type="EMBL" id="WFD28921.1"/>
    </source>
</evidence>
<evidence type="ECO:0000256" key="1">
    <source>
        <dbReference type="SAM" id="MobiDB-lite"/>
    </source>
</evidence>
<dbReference type="EMBL" id="CP119899">
    <property type="protein sequence ID" value="WFD28921.1"/>
    <property type="molecule type" value="Genomic_DNA"/>
</dbReference>
<dbReference type="InterPro" id="IPR007402">
    <property type="entry name" value="DUF455"/>
</dbReference>